<dbReference type="AlphaFoldDB" id="A0A2H3TJP4"/>
<sequence length="361" mass="39005">MRSTSLFLHGAIFIHAFEKLSKRPYAENFLLPLPVADGAAGVYSAVVDNGAGSVQVYKPNSTSYEWWYFDAVSDDLKSSVVFQPDWNYANETAPLTVRMSFSFEDNSTSSLTFPGPEVYFSTVGHGVSAIAKDGSFSWVAEPDMSAYSIELKYPEHNITGRIHYQSVAPAHGPCSAAVSGAPLDISWDLFWVNPLPDAQVTVDMVVNGSAFAFQGIGYHDKNFAGYDFSPALNQWYWGHGRSGDLSVVWFDHLNVAGQESTSAYIAKDNKIIHAACSGVSVRPFGKGVGYPTISPHELDIEGYYIHIDAGPGGKYAFTAQATSVLGLDLGYGRWAGTLDGGLVGGRNSSGPAMWDQMGPFS</sequence>
<dbReference type="EMBL" id="FMJY01000007">
    <property type="protein sequence ID" value="SCO88863.1"/>
    <property type="molecule type" value="Genomic_DNA"/>
</dbReference>
<name>A0A2H3TJP4_FUSOX</name>
<feature type="domain" description="AsqO/PenF-like C-terminal" evidence="2">
    <location>
        <begin position="231"/>
        <end position="357"/>
    </location>
</feature>
<dbReference type="InterPro" id="IPR056402">
    <property type="entry name" value="DA_N"/>
</dbReference>
<organism evidence="3 4">
    <name type="scientific">Fusarium oxysporum</name>
    <name type="common">Fusarium vascular wilt</name>
    <dbReference type="NCBI Taxonomy" id="5507"/>
    <lineage>
        <taxon>Eukaryota</taxon>
        <taxon>Fungi</taxon>
        <taxon>Dikarya</taxon>
        <taxon>Ascomycota</taxon>
        <taxon>Pezizomycotina</taxon>
        <taxon>Sordariomycetes</taxon>
        <taxon>Hypocreomycetidae</taxon>
        <taxon>Hypocreales</taxon>
        <taxon>Nectriaceae</taxon>
        <taxon>Fusarium</taxon>
        <taxon>Fusarium oxysporum species complex</taxon>
    </lineage>
</organism>
<evidence type="ECO:0000313" key="4">
    <source>
        <dbReference type="Proteomes" id="UP000219369"/>
    </source>
</evidence>
<dbReference type="Pfam" id="PF25581">
    <property type="entry name" value="AsqO_C"/>
    <property type="match status" value="1"/>
</dbReference>
<reference evidence="4" key="1">
    <citation type="submission" date="2016-09" db="EMBL/GenBank/DDBJ databases">
        <authorList>
            <person name="Guldener U."/>
        </authorList>
    </citation>
    <scope>NUCLEOTIDE SEQUENCE [LARGE SCALE GENOMIC DNA]</scope>
    <source>
        <strain evidence="4">V64-1</strain>
    </source>
</reference>
<dbReference type="Proteomes" id="UP000219369">
    <property type="component" value="Unassembled WGS sequence"/>
</dbReference>
<dbReference type="Pfam" id="PF24137">
    <property type="entry name" value="DA_N"/>
    <property type="match status" value="1"/>
</dbReference>
<dbReference type="InterPro" id="IPR057722">
    <property type="entry name" value="AsqO/PenF-like_C"/>
</dbReference>
<evidence type="ECO:0000313" key="3">
    <source>
        <dbReference type="EMBL" id="SCO88863.1"/>
    </source>
</evidence>
<evidence type="ECO:0000259" key="2">
    <source>
        <dbReference type="Pfam" id="PF25581"/>
    </source>
</evidence>
<gene>
    <name evidence="3" type="ORF">FRV6_12991</name>
</gene>
<dbReference type="OrthoDB" id="5344254at2759"/>
<dbReference type="VEuPathDB" id="FungiDB:FOZG_17654"/>
<protein>
    <recommendedName>
        <fullName evidence="5">Hydroxyneurosporene synthase (CrtC)</fullName>
    </recommendedName>
</protein>
<feature type="domain" description="Diels-Alderase N-terminal" evidence="1">
    <location>
        <begin position="57"/>
        <end position="223"/>
    </location>
</feature>
<accession>A0A2H3TJP4</accession>
<evidence type="ECO:0000259" key="1">
    <source>
        <dbReference type="Pfam" id="PF24137"/>
    </source>
</evidence>
<evidence type="ECO:0008006" key="5">
    <source>
        <dbReference type="Google" id="ProtNLM"/>
    </source>
</evidence>
<proteinExistence type="predicted"/>
<dbReference type="SUPFAM" id="SSF159245">
    <property type="entry name" value="AttH-like"/>
    <property type="match status" value="1"/>
</dbReference>